<reference evidence="4 5" key="1">
    <citation type="submission" date="2019-06" db="EMBL/GenBank/DDBJ databases">
        <title>Draft genome sequence of the filamentous fungus Phialemoniopsis curvata isolated from diesel fuel.</title>
        <authorList>
            <person name="Varaljay V.A."/>
            <person name="Lyon W.J."/>
            <person name="Crouch A.L."/>
            <person name="Drake C.E."/>
            <person name="Hollomon J.M."/>
            <person name="Nadeau L.J."/>
            <person name="Nunn H.S."/>
            <person name="Stevenson B.S."/>
            <person name="Bojanowski C.L."/>
            <person name="Crookes-Goodson W.J."/>
        </authorList>
    </citation>
    <scope>NUCLEOTIDE SEQUENCE [LARGE SCALE GENOMIC DNA]</scope>
    <source>
        <strain evidence="4 5">D216</strain>
    </source>
</reference>
<protein>
    <recommendedName>
        <fullName evidence="3">Alpha-L-rhamnosidase six-hairpin glycosidase domain-containing protein</fullName>
    </recommendedName>
</protein>
<proteinExistence type="predicted"/>
<dbReference type="PANTHER" id="PTHR34987">
    <property type="entry name" value="C, PUTATIVE (AFU_ORTHOLOGUE AFUA_3G02880)-RELATED"/>
    <property type="match status" value="1"/>
</dbReference>
<dbReference type="Pfam" id="PF17389">
    <property type="entry name" value="Bac_rhamnosid6H"/>
    <property type="match status" value="1"/>
</dbReference>
<dbReference type="InterPro" id="IPR012341">
    <property type="entry name" value="6hp_glycosidase-like_sf"/>
</dbReference>
<dbReference type="InterPro" id="IPR008928">
    <property type="entry name" value="6-hairpin_glycosidase_sf"/>
</dbReference>
<dbReference type="Proteomes" id="UP000319257">
    <property type="component" value="Unassembled WGS sequence"/>
</dbReference>
<feature type="region of interest" description="Disordered" evidence="1">
    <location>
        <begin position="711"/>
        <end position="733"/>
    </location>
</feature>
<dbReference type="Gene3D" id="1.50.10.10">
    <property type="match status" value="1"/>
</dbReference>
<evidence type="ECO:0000256" key="2">
    <source>
        <dbReference type="SAM" id="SignalP"/>
    </source>
</evidence>
<keyword evidence="5" id="KW-1185">Reference proteome</keyword>
<dbReference type="Gene3D" id="2.60.420.10">
    <property type="entry name" value="Maltose phosphorylase, domain 3"/>
    <property type="match status" value="1"/>
</dbReference>
<dbReference type="InterPro" id="IPR035396">
    <property type="entry name" value="Bac_rhamnosid6H"/>
</dbReference>
<feature type="domain" description="Alpha-L-rhamnosidase six-hairpin glycosidase" evidence="3">
    <location>
        <begin position="271"/>
        <end position="461"/>
    </location>
</feature>
<name>A0A507AIT4_9PEZI</name>
<comment type="caution">
    <text evidence="4">The sequence shown here is derived from an EMBL/GenBank/DDBJ whole genome shotgun (WGS) entry which is preliminary data.</text>
</comment>
<dbReference type="InParanoid" id="A0A507AIT4"/>
<evidence type="ECO:0000313" key="5">
    <source>
        <dbReference type="Proteomes" id="UP000319257"/>
    </source>
</evidence>
<keyword evidence="2" id="KW-0732">Signal</keyword>
<feature type="chain" id="PRO_5021438324" description="Alpha-L-rhamnosidase six-hairpin glycosidase domain-containing protein" evidence="2">
    <location>
        <begin position="22"/>
        <end position="786"/>
    </location>
</feature>
<sequence>MVAAKVRTMLATTSLVAGVAAGVVSRAAGAPYIDYENLPGETIFPGPWEQYICAPVDKSHITPAKIWKANGDVKTSPGLIVIGQGAELTVEFAENIGGWVCFTVSSVQGGGLAANLGYSESPFFAGPTPDATGDNPRDLALPFNFDNSTGTKCVGKDFLRGSFKYLTIQTNAAAEDAAATAPAAQVAISDLWVNCSAFPSQPNGRAYTGYFHSSSPLLNRIWYAGAWTLQLSTIVPEEGSALVDFNRQILGLSPAAPGTWYSNYTVSGGRSVTTDGAKRDRLVWPGDMSIAVPGIAVSTYDMASVRNALDVLYDHQYADGSMPYAGPPLGFRGEFSDTYHLHTLLGTYNYVLYSGDAGWLRRDAGRRWAQYLRALAVSMAKVDGRDLLQVTSRDDWIRPGVSGHFGEASALLHAVLTRTLRLAAWAGEAEPDGQPWQAMRARLERGLLSLYCADTGLFSDNAEDRSCNGTDRVEPQDGNSWALIARLAALQATNPSVPRNVSDNLRKRWIKFGAPAVEFPNVISPFASGFELMAHAAAGNVAHAVELCLLEWGYLLDGPGFTNSTLAEGFRTDGYVQYPAYPSAARNSHAHGWAAGPTAVLVAGVLGIELAAPAGAEWSIRPELTPWLSFARGGFATALGRFEVALRRVTAAPQPADGQQQRKGVVVEIAVPEGTRGVVQLGPGGQEVQVGPQGGGPRRWVVWEGGAQAEGVQAGSSSALGGQGGGGGDDNSERWYARVEQSDSGETLSFDESWAVPAMQDRPAGVVDWDALEKNYIQKPWAGGAQ</sequence>
<dbReference type="RefSeq" id="XP_030988854.1">
    <property type="nucleotide sequence ID" value="XM_031133618.1"/>
</dbReference>
<dbReference type="STRING" id="1093900.A0A507AIT4"/>
<dbReference type="SUPFAM" id="SSF48208">
    <property type="entry name" value="Six-hairpin glycosidases"/>
    <property type="match status" value="1"/>
</dbReference>
<feature type="signal peptide" evidence="2">
    <location>
        <begin position="1"/>
        <end position="21"/>
    </location>
</feature>
<dbReference type="OrthoDB" id="10036721at2759"/>
<dbReference type="GeneID" id="41978391"/>
<dbReference type="EMBL" id="SKBQ01000094">
    <property type="protein sequence ID" value="TPX07143.1"/>
    <property type="molecule type" value="Genomic_DNA"/>
</dbReference>
<dbReference type="PANTHER" id="PTHR34987:SF6">
    <property type="entry name" value="ALPHA-L-RHAMNOSIDASE SIX-HAIRPIN GLYCOSIDASE DOMAIN-CONTAINING PROTEIN"/>
    <property type="match status" value="1"/>
</dbReference>
<organism evidence="4 5">
    <name type="scientific">Thyridium curvatum</name>
    <dbReference type="NCBI Taxonomy" id="1093900"/>
    <lineage>
        <taxon>Eukaryota</taxon>
        <taxon>Fungi</taxon>
        <taxon>Dikarya</taxon>
        <taxon>Ascomycota</taxon>
        <taxon>Pezizomycotina</taxon>
        <taxon>Sordariomycetes</taxon>
        <taxon>Sordariomycetidae</taxon>
        <taxon>Thyridiales</taxon>
        <taxon>Thyridiaceae</taxon>
        <taxon>Thyridium</taxon>
    </lineage>
</organism>
<evidence type="ECO:0000313" key="4">
    <source>
        <dbReference type="EMBL" id="TPX07143.1"/>
    </source>
</evidence>
<dbReference type="GO" id="GO:0003824">
    <property type="term" value="F:catalytic activity"/>
    <property type="evidence" value="ECO:0007669"/>
    <property type="project" value="UniProtKB-ARBA"/>
</dbReference>
<gene>
    <name evidence="4" type="ORF">E0L32_010944</name>
</gene>
<evidence type="ECO:0000259" key="3">
    <source>
        <dbReference type="Pfam" id="PF17389"/>
    </source>
</evidence>
<feature type="compositionally biased region" description="Low complexity" evidence="1">
    <location>
        <begin position="711"/>
        <end position="720"/>
    </location>
</feature>
<dbReference type="AlphaFoldDB" id="A0A507AIT4"/>
<dbReference type="GO" id="GO:0005975">
    <property type="term" value="P:carbohydrate metabolic process"/>
    <property type="evidence" value="ECO:0007669"/>
    <property type="project" value="InterPro"/>
</dbReference>
<evidence type="ECO:0000256" key="1">
    <source>
        <dbReference type="SAM" id="MobiDB-lite"/>
    </source>
</evidence>
<accession>A0A507AIT4</accession>